<comment type="catalytic activity">
    <reaction evidence="3">
        <text>(R)-4'-phosphopantothenate + L-cysteine + CTP = N-[(R)-4-phosphopantothenoyl]-L-cysteine + CMP + diphosphate + H(+)</text>
        <dbReference type="Rhea" id="RHEA:19397"/>
        <dbReference type="ChEBI" id="CHEBI:10986"/>
        <dbReference type="ChEBI" id="CHEBI:15378"/>
        <dbReference type="ChEBI" id="CHEBI:33019"/>
        <dbReference type="ChEBI" id="CHEBI:35235"/>
        <dbReference type="ChEBI" id="CHEBI:37563"/>
        <dbReference type="ChEBI" id="CHEBI:59458"/>
        <dbReference type="ChEBI" id="CHEBI:60377"/>
    </reaction>
    <physiologicalReaction direction="left-to-right" evidence="3">
        <dbReference type="Rhea" id="RHEA:19398"/>
    </physiologicalReaction>
</comment>
<feature type="domain" description="DNA/pantothenate metabolism flavoprotein C-terminal" evidence="8">
    <location>
        <begin position="168"/>
        <end position="284"/>
    </location>
</feature>
<evidence type="ECO:0000256" key="1">
    <source>
        <dbReference type="ARBA" id="ARBA00005703"/>
    </source>
</evidence>
<protein>
    <recommendedName>
        <fullName evidence="6">Phosphopantothenate--cysteine ligase</fullName>
        <ecNumber evidence="5">6.3.2.51</ecNumber>
    </recommendedName>
    <alternativeName>
        <fullName evidence="7">Phosphopantothenoylcysteine synthetase</fullName>
    </alternativeName>
</protein>
<evidence type="ECO:0000256" key="2">
    <source>
        <dbReference type="ARBA" id="ARBA00051127"/>
    </source>
</evidence>
<dbReference type="EMBL" id="OV696697">
    <property type="protein sequence ID" value="CAH1241153.1"/>
    <property type="molecule type" value="Genomic_DNA"/>
</dbReference>
<dbReference type="InterPro" id="IPR035929">
    <property type="entry name" value="CoaB-like_sf"/>
</dbReference>
<dbReference type="AlphaFoldDB" id="A0A8K0E567"/>
<comment type="function">
    <text evidence="4">Catalyzes the second step in the biosynthesis of coenzyme A from vitamin B5, where cysteine is conjugated to 4'-phosphopantothenate to form 4-phosphopantothenoylcysteine. Has a preference for ATP over CTP as a cosubstrate.</text>
</comment>
<evidence type="ECO:0000256" key="7">
    <source>
        <dbReference type="ARBA" id="ARBA00080986"/>
    </source>
</evidence>
<dbReference type="Pfam" id="PF04127">
    <property type="entry name" value="DFP"/>
    <property type="match status" value="1"/>
</dbReference>
<keyword evidence="10" id="KW-1185">Reference proteome</keyword>
<dbReference type="GO" id="GO:0015937">
    <property type="term" value="P:coenzyme A biosynthetic process"/>
    <property type="evidence" value="ECO:0007669"/>
    <property type="project" value="UniProtKB-ARBA"/>
</dbReference>
<evidence type="ECO:0000256" key="3">
    <source>
        <dbReference type="ARBA" id="ARBA00052332"/>
    </source>
</evidence>
<dbReference type="OrthoDB" id="70224at2759"/>
<name>A0A8K0E567_BRALA</name>
<dbReference type="Gene3D" id="3.40.50.10300">
    <property type="entry name" value="CoaB-like"/>
    <property type="match status" value="1"/>
</dbReference>
<evidence type="ECO:0000313" key="9">
    <source>
        <dbReference type="EMBL" id="CAH1241153.1"/>
    </source>
</evidence>
<evidence type="ECO:0000256" key="4">
    <source>
        <dbReference type="ARBA" id="ARBA00060296"/>
    </source>
</evidence>
<evidence type="ECO:0000259" key="8">
    <source>
        <dbReference type="Pfam" id="PF04127"/>
    </source>
</evidence>
<dbReference type="SUPFAM" id="SSF102645">
    <property type="entry name" value="CoaB-like"/>
    <property type="match status" value="1"/>
</dbReference>
<dbReference type="PANTHER" id="PTHR12290">
    <property type="entry name" value="CORNICHON-RELATED"/>
    <property type="match status" value="1"/>
</dbReference>
<proteinExistence type="inferred from homology"/>
<accession>A0A8K0E567</accession>
<comment type="catalytic activity">
    <reaction evidence="2">
        <text>(R)-4'-phosphopantothenate + L-cysteine + ATP = N-[(R)-4-phosphopantothenoyl]-L-cysteine + AMP + diphosphate + H(+)</text>
        <dbReference type="Rhea" id="RHEA:25156"/>
        <dbReference type="ChEBI" id="CHEBI:10986"/>
        <dbReference type="ChEBI" id="CHEBI:15378"/>
        <dbReference type="ChEBI" id="CHEBI:30616"/>
        <dbReference type="ChEBI" id="CHEBI:33019"/>
        <dbReference type="ChEBI" id="CHEBI:35235"/>
        <dbReference type="ChEBI" id="CHEBI:59458"/>
        <dbReference type="ChEBI" id="CHEBI:456215"/>
        <dbReference type="EC" id="6.3.2.51"/>
    </reaction>
    <physiologicalReaction direction="left-to-right" evidence="2">
        <dbReference type="Rhea" id="RHEA:25157"/>
    </physiologicalReaction>
</comment>
<comment type="similarity">
    <text evidence="1">Belongs to the PPC synthetase family.</text>
</comment>
<reference evidence="9" key="1">
    <citation type="submission" date="2022-01" db="EMBL/GenBank/DDBJ databases">
        <authorList>
            <person name="Braso-Vives M."/>
        </authorList>
    </citation>
    <scope>NUCLEOTIDE SEQUENCE</scope>
</reference>
<dbReference type="EC" id="6.3.2.51" evidence="5"/>
<evidence type="ECO:0000313" key="10">
    <source>
        <dbReference type="Proteomes" id="UP000838412"/>
    </source>
</evidence>
<dbReference type="GO" id="GO:0004632">
    <property type="term" value="F:phosphopantothenate--cysteine ligase activity"/>
    <property type="evidence" value="ECO:0007669"/>
    <property type="project" value="UniProtKB-ARBA"/>
</dbReference>
<evidence type="ECO:0000256" key="6">
    <source>
        <dbReference type="ARBA" id="ARBA00068949"/>
    </source>
</evidence>
<gene>
    <name evidence="9" type="primary">PPCS</name>
    <name evidence="9" type="ORF">BLAG_LOCUS4914</name>
</gene>
<dbReference type="Proteomes" id="UP000838412">
    <property type="component" value="Chromosome 12"/>
</dbReference>
<dbReference type="InterPro" id="IPR007085">
    <property type="entry name" value="DNA/pantothenate-metab_flavo_C"/>
</dbReference>
<evidence type="ECO:0000256" key="5">
    <source>
        <dbReference type="ARBA" id="ARBA00066585"/>
    </source>
</evidence>
<organism evidence="9 10">
    <name type="scientific">Branchiostoma lanceolatum</name>
    <name type="common">Common lancelet</name>
    <name type="synonym">Amphioxus lanceolatum</name>
    <dbReference type="NCBI Taxonomy" id="7740"/>
    <lineage>
        <taxon>Eukaryota</taxon>
        <taxon>Metazoa</taxon>
        <taxon>Chordata</taxon>
        <taxon>Cephalochordata</taxon>
        <taxon>Leptocardii</taxon>
        <taxon>Amphioxiformes</taxon>
        <taxon>Branchiostomatidae</taxon>
        <taxon>Branchiostoma</taxon>
    </lineage>
</organism>
<sequence>MADWTTYFEGSNPPEKYDENRTRIQEFVSRHSKEGRRLVLVTSGGTRVPLESRTVRFIDNFSVGTRGSVSAENFLAQGYAVIFLHRLNSLEPFTRHFSRVNFLDLLSLTTTADGSTGVQVDPQHTSKLVRVMERYQQVKETDTLLSVSFLSLSDYLYLLRAAAEAFSHIGPAAMLYLAAAVSDFYIPHNELPEHKIQSANGPLQITMQMTPKMLSPLVKEWAPQAFTVSFKLETDTSILIKKAKQALQKYSHQVVIANILETRKKTVTIVTRDAEEVVLMSDSELDAGMEIEEKIIADLVRRHQNFCQGS</sequence>
<dbReference type="FunFam" id="3.40.50.10300:FF:000002">
    <property type="entry name" value="Phosphopantothenate--cysteine ligase 2"/>
    <property type="match status" value="1"/>
</dbReference>